<comment type="similarity">
    <text evidence="4">Belongs to the TonB-dependent receptor family.</text>
</comment>
<proteinExistence type="inferred from homology"/>
<name>A0ABQ1LIN7_9BACT</name>
<keyword evidence="4" id="KW-0798">TonB box</keyword>
<dbReference type="Pfam" id="PF13715">
    <property type="entry name" value="CarbopepD_reg_2"/>
    <property type="match status" value="1"/>
</dbReference>
<gene>
    <name evidence="8" type="ORF">GCM10010993_00270</name>
</gene>
<evidence type="ECO:0000259" key="6">
    <source>
        <dbReference type="Pfam" id="PF00593"/>
    </source>
</evidence>
<dbReference type="Gene3D" id="2.60.40.1120">
    <property type="entry name" value="Carboxypeptidase-like, regulatory domain"/>
    <property type="match status" value="1"/>
</dbReference>
<dbReference type="Pfam" id="PF07715">
    <property type="entry name" value="Plug"/>
    <property type="match status" value="1"/>
</dbReference>
<evidence type="ECO:0000313" key="9">
    <source>
        <dbReference type="Proteomes" id="UP000635885"/>
    </source>
</evidence>
<dbReference type="Gene3D" id="2.170.130.10">
    <property type="entry name" value="TonB-dependent receptor, plug domain"/>
    <property type="match status" value="1"/>
</dbReference>
<dbReference type="Proteomes" id="UP000635885">
    <property type="component" value="Unassembled WGS sequence"/>
</dbReference>
<keyword evidence="8" id="KW-0675">Receptor</keyword>
<feature type="chain" id="PRO_5046023494" evidence="5">
    <location>
        <begin position="20"/>
        <end position="913"/>
    </location>
</feature>
<feature type="domain" description="TonB-dependent receptor plug" evidence="7">
    <location>
        <begin position="279"/>
        <end position="347"/>
    </location>
</feature>
<evidence type="ECO:0000256" key="1">
    <source>
        <dbReference type="ARBA" id="ARBA00004442"/>
    </source>
</evidence>
<feature type="signal peptide" evidence="5">
    <location>
        <begin position="1"/>
        <end position="19"/>
    </location>
</feature>
<reference evidence="9" key="1">
    <citation type="journal article" date="2019" name="Int. J. Syst. Evol. Microbiol.">
        <title>The Global Catalogue of Microorganisms (GCM) 10K type strain sequencing project: providing services to taxonomists for standard genome sequencing and annotation.</title>
        <authorList>
            <consortium name="The Broad Institute Genomics Platform"/>
            <consortium name="The Broad Institute Genome Sequencing Center for Infectious Disease"/>
            <person name="Wu L."/>
            <person name="Ma J."/>
        </authorList>
    </citation>
    <scope>NUCLEOTIDE SEQUENCE [LARGE SCALE GENOMIC DNA]</scope>
    <source>
        <strain evidence="9">CGMCC 1.12479</strain>
    </source>
</reference>
<dbReference type="SUPFAM" id="SSF56935">
    <property type="entry name" value="Porins"/>
    <property type="match status" value="1"/>
</dbReference>
<dbReference type="InterPro" id="IPR012910">
    <property type="entry name" value="Plug_dom"/>
</dbReference>
<comment type="subcellular location">
    <subcellularLocation>
        <location evidence="1 4">Cell outer membrane</location>
    </subcellularLocation>
</comment>
<dbReference type="Gene3D" id="2.40.170.20">
    <property type="entry name" value="TonB-dependent receptor, beta-barrel domain"/>
    <property type="match status" value="1"/>
</dbReference>
<dbReference type="RefSeq" id="WP_188438375.1">
    <property type="nucleotide sequence ID" value="NZ_BMFD01000001.1"/>
</dbReference>
<evidence type="ECO:0000256" key="2">
    <source>
        <dbReference type="ARBA" id="ARBA00023136"/>
    </source>
</evidence>
<protein>
    <submittedName>
        <fullName evidence="8">TonB-dependent receptor</fullName>
    </submittedName>
</protein>
<evidence type="ECO:0000256" key="4">
    <source>
        <dbReference type="RuleBase" id="RU003357"/>
    </source>
</evidence>
<keyword evidence="2 4" id="KW-0472">Membrane</keyword>
<dbReference type="InterPro" id="IPR036942">
    <property type="entry name" value="Beta-barrel_TonB_sf"/>
</dbReference>
<dbReference type="InterPro" id="IPR037066">
    <property type="entry name" value="Plug_dom_sf"/>
</dbReference>
<keyword evidence="5" id="KW-0732">Signal</keyword>
<dbReference type="InterPro" id="IPR000531">
    <property type="entry name" value="Beta-barrel_TonB"/>
</dbReference>
<dbReference type="Pfam" id="PF00593">
    <property type="entry name" value="TonB_dep_Rec_b-barrel"/>
    <property type="match status" value="1"/>
</dbReference>
<organism evidence="8 9">
    <name type="scientific">Belliella aquatica</name>
    <dbReference type="NCBI Taxonomy" id="1323734"/>
    <lineage>
        <taxon>Bacteria</taxon>
        <taxon>Pseudomonadati</taxon>
        <taxon>Bacteroidota</taxon>
        <taxon>Cytophagia</taxon>
        <taxon>Cytophagales</taxon>
        <taxon>Cyclobacteriaceae</taxon>
        <taxon>Belliella</taxon>
    </lineage>
</organism>
<keyword evidence="3" id="KW-0998">Cell outer membrane</keyword>
<feature type="domain" description="TonB-dependent receptor-like beta-barrel" evidence="6">
    <location>
        <begin position="413"/>
        <end position="874"/>
    </location>
</feature>
<keyword evidence="9" id="KW-1185">Reference proteome</keyword>
<evidence type="ECO:0000256" key="5">
    <source>
        <dbReference type="SAM" id="SignalP"/>
    </source>
</evidence>
<dbReference type="EMBL" id="BMFD01000001">
    <property type="protein sequence ID" value="GGC25157.1"/>
    <property type="molecule type" value="Genomic_DNA"/>
</dbReference>
<evidence type="ECO:0000313" key="8">
    <source>
        <dbReference type="EMBL" id="GGC25157.1"/>
    </source>
</evidence>
<comment type="caution">
    <text evidence="8">The sequence shown here is derived from an EMBL/GenBank/DDBJ whole genome shotgun (WGS) entry which is preliminary data.</text>
</comment>
<accession>A0ABQ1LIN7</accession>
<evidence type="ECO:0000256" key="3">
    <source>
        <dbReference type="ARBA" id="ARBA00023237"/>
    </source>
</evidence>
<evidence type="ECO:0000259" key="7">
    <source>
        <dbReference type="Pfam" id="PF07715"/>
    </source>
</evidence>
<dbReference type="InterPro" id="IPR013784">
    <property type="entry name" value="Carb-bd-like_fold"/>
</dbReference>
<dbReference type="SUPFAM" id="SSF49452">
    <property type="entry name" value="Starch-binding domain-like"/>
    <property type="match status" value="1"/>
</dbReference>
<sequence>MKKTLLIIYSFFLIQLSFAQGTSQENLISGNFIGKSFDEFAEIVERDTPYKFYFSTDELNQIKVNLSLDKSALREVLYTLFEGTELKFTIDDQNRVFITVGKALNLRLSPTYFLESSQNSEEQGLSLSDGDRTFSRNKLYVIGNPEEQGNTATLSGKVVGYDTGNPVPGAVIYEQNKIVSAVTNVSGEYNITLPKGRYTIFIQNLGGFVEQRQIQLNGSGSLDLFIEENIISLDEFVLNSERNLNISRPEMGLQKLDISTIKKIPAILGEVDVIRGVLSLPGVQTVGEASVGFNVRGGAADQNLILYNNSTIYNPSHLFGLFSAFNPDLISSVDLYKAGVPAQYGGRLSSVLNVNGSYGNTDKIKVNGGIGLLTGRISVDGPIGEKTTFATGLRSTYSDWLLNFLEDNTEFSDGRANFYDFNFNIAHKLNEKNTFKFNTYLSNDSFRFDQDTLFNYENLNYNASWTRYFSDKFEADLIVGQDQYTFGIEGRDNPSNAYDLGYRIKQQFVKLDFKYALDEKQSLSFGLSSMKYNLQAGKLDPSGNESMVIPESVNPETALESAIYFSDEIELNDKFTFNLGGRYVLYNYLGSNTARYYQEGVSPSENTLLREETFSEGEVIQTHHGAEFRVGARYLLNNTSSIKVGYNTNRQFIHLLTNNAAIAPTDTWKLSDNNIKPQWGDQLSLGFYKNLKADTYEFSAEVYHRTMRNLLDYRSGATLILNSEVEQDILNSDGRSYGIELMMKKNTGRLNGWISYFYARSLLRTSENETAEKINGGNWYRNNFDQPHNATLIGNYEITKRLSTSVNFNYSTGRPITLPVAKFEYSGSERIFFSDRNAYRIPDYFRMDISFNIEGNHKVKKLAHSSWSLGVYNLLGRQNPYSVFFTPVNGTLQGYQLSIFARPIPFITYNFKI</sequence>